<feature type="compositionally biased region" description="Low complexity" evidence="1">
    <location>
        <begin position="29"/>
        <end position="46"/>
    </location>
</feature>
<name>A0A285PB58_9HYPH</name>
<accession>A0A285PB58</accession>
<sequence>MAKTHLPLMILGLGLGMSVSNALAQGYPGSSSQTFGQSSSQSSVFGEDPGLRGLSADPAAEQVPFGEAPVPPTSDTAPPAFPTQPVQPLQTNPRSAQVLGPYDPTGISVGSFDLYPSVTFWGTHDDNVDNARRKQSSNSGRIEGDLRLRSNWSRHELEVNANASATGYRTPKRKPDHNYGLDGELRLDLGEVSTLTLRSGLGIEREAANSVELRASGGTQSIQTVLSGNAQLDHQAGLFELQLRGGLVDESFDENKSRDFQLFTVGGRVGYRYTDQVVPFVDLEASRRRFDQGPNAQDGDRLRGSIGVAVREREKWSGEFSVGQVIWKPDQAGQTSDRGLFADASVIWSPNTLWRIEAGLGTSLSSTSTAASSVLSHQFDLNVDYDIQRNLALGADLSISRQDYNGISRKDWVTSGGLDATYNLSRNAQVIGRYQHDRRSSNVAGEDFKSNLFELGVRFQK</sequence>
<feature type="signal peptide" evidence="2">
    <location>
        <begin position="1"/>
        <end position="24"/>
    </location>
</feature>
<dbReference type="InterPro" id="IPR023614">
    <property type="entry name" value="Porin_dom_sf"/>
</dbReference>
<evidence type="ECO:0000313" key="3">
    <source>
        <dbReference type="EMBL" id="SNZ18965.1"/>
    </source>
</evidence>
<evidence type="ECO:0000256" key="2">
    <source>
        <dbReference type="SAM" id="SignalP"/>
    </source>
</evidence>
<dbReference type="InterPro" id="IPR018759">
    <property type="entry name" value="BBP2_2"/>
</dbReference>
<evidence type="ECO:0008006" key="5">
    <source>
        <dbReference type="Google" id="ProtNLM"/>
    </source>
</evidence>
<dbReference type="Gene3D" id="2.40.160.10">
    <property type="entry name" value="Porin"/>
    <property type="match status" value="1"/>
</dbReference>
<dbReference type="Pfam" id="PF10082">
    <property type="entry name" value="BBP2_2"/>
    <property type="match status" value="1"/>
</dbReference>
<proteinExistence type="predicted"/>
<feature type="chain" id="PRO_5013398077" description="Beta-barrel porin 2" evidence="2">
    <location>
        <begin position="25"/>
        <end position="461"/>
    </location>
</feature>
<dbReference type="Proteomes" id="UP000219439">
    <property type="component" value="Unassembled WGS sequence"/>
</dbReference>
<dbReference type="EMBL" id="OBEL01000002">
    <property type="protein sequence ID" value="SNZ18965.1"/>
    <property type="molecule type" value="Genomic_DNA"/>
</dbReference>
<feature type="region of interest" description="Disordered" evidence="1">
    <location>
        <begin position="27"/>
        <end position="90"/>
    </location>
</feature>
<dbReference type="AlphaFoldDB" id="A0A285PB58"/>
<dbReference type="RefSeq" id="WP_097153355.1">
    <property type="nucleotide sequence ID" value="NZ_OBEL01000002.1"/>
</dbReference>
<keyword evidence="2" id="KW-0732">Signal</keyword>
<reference evidence="3 4" key="1">
    <citation type="submission" date="2017-09" db="EMBL/GenBank/DDBJ databases">
        <authorList>
            <person name="Ehlers B."/>
            <person name="Leendertz F.H."/>
        </authorList>
    </citation>
    <scope>NUCLEOTIDE SEQUENCE [LARGE SCALE GENOMIC DNA]</scope>
    <source>
        <strain evidence="3 4">DSM 18289</strain>
    </source>
</reference>
<gene>
    <name evidence="3" type="ORF">SAMN06265368_2042</name>
</gene>
<keyword evidence="4" id="KW-1185">Reference proteome</keyword>
<evidence type="ECO:0000313" key="4">
    <source>
        <dbReference type="Proteomes" id="UP000219439"/>
    </source>
</evidence>
<organism evidence="3 4">
    <name type="scientific">Cohaesibacter gelatinilyticus</name>
    <dbReference type="NCBI Taxonomy" id="372072"/>
    <lineage>
        <taxon>Bacteria</taxon>
        <taxon>Pseudomonadati</taxon>
        <taxon>Pseudomonadota</taxon>
        <taxon>Alphaproteobacteria</taxon>
        <taxon>Hyphomicrobiales</taxon>
        <taxon>Cohaesibacteraceae</taxon>
    </lineage>
</organism>
<dbReference type="OrthoDB" id="7398962at2"/>
<protein>
    <recommendedName>
        <fullName evidence="5">Beta-barrel porin 2</fullName>
    </recommendedName>
</protein>
<evidence type="ECO:0000256" key="1">
    <source>
        <dbReference type="SAM" id="MobiDB-lite"/>
    </source>
</evidence>